<dbReference type="EMBL" id="KV878690">
    <property type="protein sequence ID" value="OJJ68609.1"/>
    <property type="molecule type" value="Genomic_DNA"/>
</dbReference>
<organism evidence="1 2">
    <name type="scientific">Aspergillus brasiliensis (strain CBS 101740 / IMI 381727 / IBT 21946)</name>
    <dbReference type="NCBI Taxonomy" id="767769"/>
    <lineage>
        <taxon>Eukaryota</taxon>
        <taxon>Fungi</taxon>
        <taxon>Dikarya</taxon>
        <taxon>Ascomycota</taxon>
        <taxon>Pezizomycotina</taxon>
        <taxon>Eurotiomycetes</taxon>
        <taxon>Eurotiomycetidae</taxon>
        <taxon>Eurotiales</taxon>
        <taxon>Aspergillaceae</taxon>
        <taxon>Aspergillus</taxon>
        <taxon>Aspergillus subgen. Circumdati</taxon>
    </lineage>
</organism>
<dbReference type="GeneID" id="93575297"/>
<dbReference type="RefSeq" id="XP_067475858.1">
    <property type="nucleotide sequence ID" value="XM_067622809.1"/>
</dbReference>
<dbReference type="OrthoDB" id="10431190at2759"/>
<gene>
    <name evidence="1" type="ORF">ASPBRDRAFT_307440</name>
</gene>
<sequence length="93" mass="9924">MSMNDSPSRVTVGVILQTSDLIVSCPDAKLEPEFPLLNPNIVSGRELPWTSQTSQPKGRLSLLSKASMAISNSALHSHPLPATLSAEILVVTM</sequence>
<name>A0A1L9UA96_ASPBC</name>
<proteinExistence type="predicted"/>
<keyword evidence="2" id="KW-1185">Reference proteome</keyword>
<dbReference type="AlphaFoldDB" id="A0A1L9UA96"/>
<accession>A0A1L9UA96</accession>
<reference evidence="2" key="1">
    <citation type="journal article" date="2017" name="Genome Biol.">
        <title>Comparative genomics reveals high biological diversity and specific adaptations in the industrially and medically important fungal genus Aspergillus.</title>
        <authorList>
            <person name="de Vries R.P."/>
            <person name="Riley R."/>
            <person name="Wiebenga A."/>
            <person name="Aguilar-Osorio G."/>
            <person name="Amillis S."/>
            <person name="Uchima C.A."/>
            <person name="Anderluh G."/>
            <person name="Asadollahi M."/>
            <person name="Askin M."/>
            <person name="Barry K."/>
            <person name="Battaglia E."/>
            <person name="Bayram O."/>
            <person name="Benocci T."/>
            <person name="Braus-Stromeyer S.A."/>
            <person name="Caldana C."/>
            <person name="Canovas D."/>
            <person name="Cerqueira G.C."/>
            <person name="Chen F."/>
            <person name="Chen W."/>
            <person name="Choi C."/>
            <person name="Clum A."/>
            <person name="Dos Santos R.A."/>
            <person name="Damasio A.R."/>
            <person name="Diallinas G."/>
            <person name="Emri T."/>
            <person name="Fekete E."/>
            <person name="Flipphi M."/>
            <person name="Freyberg S."/>
            <person name="Gallo A."/>
            <person name="Gournas C."/>
            <person name="Habgood R."/>
            <person name="Hainaut M."/>
            <person name="Harispe M.L."/>
            <person name="Henrissat B."/>
            <person name="Hilden K.S."/>
            <person name="Hope R."/>
            <person name="Hossain A."/>
            <person name="Karabika E."/>
            <person name="Karaffa L."/>
            <person name="Karanyi Z."/>
            <person name="Krasevec N."/>
            <person name="Kuo A."/>
            <person name="Kusch H."/>
            <person name="LaButti K."/>
            <person name="Lagendijk E.L."/>
            <person name="Lapidus A."/>
            <person name="Levasseur A."/>
            <person name="Lindquist E."/>
            <person name="Lipzen A."/>
            <person name="Logrieco A.F."/>
            <person name="MacCabe A."/>
            <person name="Maekelae M.R."/>
            <person name="Malavazi I."/>
            <person name="Melin P."/>
            <person name="Meyer V."/>
            <person name="Mielnichuk N."/>
            <person name="Miskei M."/>
            <person name="Molnar A.P."/>
            <person name="Mule G."/>
            <person name="Ngan C.Y."/>
            <person name="Orejas M."/>
            <person name="Orosz E."/>
            <person name="Ouedraogo J.P."/>
            <person name="Overkamp K.M."/>
            <person name="Park H.-S."/>
            <person name="Perrone G."/>
            <person name="Piumi F."/>
            <person name="Punt P.J."/>
            <person name="Ram A.F."/>
            <person name="Ramon A."/>
            <person name="Rauscher S."/>
            <person name="Record E."/>
            <person name="Riano-Pachon D.M."/>
            <person name="Robert V."/>
            <person name="Roehrig J."/>
            <person name="Ruller R."/>
            <person name="Salamov A."/>
            <person name="Salih N.S."/>
            <person name="Samson R.A."/>
            <person name="Sandor E."/>
            <person name="Sanguinetti M."/>
            <person name="Schuetze T."/>
            <person name="Sepcic K."/>
            <person name="Shelest E."/>
            <person name="Sherlock G."/>
            <person name="Sophianopoulou V."/>
            <person name="Squina F.M."/>
            <person name="Sun H."/>
            <person name="Susca A."/>
            <person name="Todd R.B."/>
            <person name="Tsang A."/>
            <person name="Unkles S.E."/>
            <person name="van de Wiele N."/>
            <person name="van Rossen-Uffink D."/>
            <person name="Oliveira J.V."/>
            <person name="Vesth T.C."/>
            <person name="Visser J."/>
            <person name="Yu J.-H."/>
            <person name="Zhou M."/>
            <person name="Andersen M.R."/>
            <person name="Archer D.B."/>
            <person name="Baker S.E."/>
            <person name="Benoit I."/>
            <person name="Brakhage A.A."/>
            <person name="Braus G.H."/>
            <person name="Fischer R."/>
            <person name="Frisvad J.C."/>
            <person name="Goldman G.H."/>
            <person name="Houbraken J."/>
            <person name="Oakley B."/>
            <person name="Pocsi I."/>
            <person name="Scazzocchio C."/>
            <person name="Seiboth B."/>
            <person name="vanKuyk P.A."/>
            <person name="Wortman J."/>
            <person name="Dyer P.S."/>
            <person name="Grigoriev I.V."/>
        </authorList>
    </citation>
    <scope>NUCLEOTIDE SEQUENCE [LARGE SCALE GENOMIC DNA]</scope>
    <source>
        <strain evidence="2">CBS 101740 / IMI 381727 / IBT 21946</strain>
    </source>
</reference>
<dbReference type="VEuPathDB" id="FungiDB:ASPBRDRAFT_307440"/>
<protein>
    <submittedName>
        <fullName evidence="1">Uncharacterized protein</fullName>
    </submittedName>
</protein>
<evidence type="ECO:0000313" key="1">
    <source>
        <dbReference type="EMBL" id="OJJ68609.1"/>
    </source>
</evidence>
<evidence type="ECO:0000313" key="2">
    <source>
        <dbReference type="Proteomes" id="UP000184499"/>
    </source>
</evidence>
<dbReference type="Proteomes" id="UP000184499">
    <property type="component" value="Unassembled WGS sequence"/>
</dbReference>